<keyword evidence="2" id="KW-1185">Reference proteome</keyword>
<comment type="caution">
    <text evidence="1">The sequence shown here is derived from an EMBL/GenBank/DDBJ whole genome shotgun (WGS) entry which is preliminary data.</text>
</comment>
<dbReference type="InterPro" id="IPR036102">
    <property type="entry name" value="OsmC/Ohrsf"/>
</dbReference>
<gene>
    <name evidence="1" type="ORF">ABID49_002200</name>
</gene>
<dbReference type="EMBL" id="JBEPLW010000019">
    <property type="protein sequence ID" value="MET3576284.1"/>
    <property type="molecule type" value="Genomic_DNA"/>
</dbReference>
<dbReference type="Pfam" id="PF02566">
    <property type="entry name" value="OsmC"/>
    <property type="match status" value="1"/>
</dbReference>
<reference evidence="1 2" key="1">
    <citation type="submission" date="2024-06" db="EMBL/GenBank/DDBJ databases">
        <title>Genomic Encyclopedia of Type Strains, Phase IV (KMG-IV): sequencing the most valuable type-strain genomes for metagenomic binning, comparative biology and taxonomic classification.</title>
        <authorList>
            <person name="Goeker M."/>
        </authorList>
    </citation>
    <scope>NUCLEOTIDE SEQUENCE [LARGE SCALE GENOMIC DNA]</scope>
    <source>
        <strain evidence="1 2">DSM 26128</strain>
    </source>
</reference>
<protein>
    <submittedName>
        <fullName evidence="1">OsmC-like protein</fullName>
    </submittedName>
</protein>
<name>A0ABV2GDA9_9BACL</name>
<organism evidence="1 2">
    <name type="scientific">Bhargavaea ullalensis</name>
    <dbReference type="NCBI Taxonomy" id="1265685"/>
    <lineage>
        <taxon>Bacteria</taxon>
        <taxon>Bacillati</taxon>
        <taxon>Bacillota</taxon>
        <taxon>Bacilli</taxon>
        <taxon>Bacillales</taxon>
        <taxon>Caryophanaceae</taxon>
        <taxon>Bhargavaea</taxon>
    </lineage>
</organism>
<dbReference type="PANTHER" id="PTHR34352:SF1">
    <property type="entry name" value="PROTEIN YHFA"/>
    <property type="match status" value="1"/>
</dbReference>
<dbReference type="PANTHER" id="PTHR34352">
    <property type="entry name" value="PROTEIN YHFA"/>
    <property type="match status" value="1"/>
</dbReference>
<dbReference type="Proteomes" id="UP001549099">
    <property type="component" value="Unassembled WGS sequence"/>
</dbReference>
<sequence length="127" mass="14557">MKFSMTENGFQTETQFGSLDISANDEYGFRPYQLMVSSVAVCSGGVLRKVLDKMRMPAEDITVEVKDVYRNPDEASRIERIELHFLIKGDINEAKMPRVMELTRKNCSMVRSVEGSIEVKETYEIIH</sequence>
<dbReference type="InterPro" id="IPR015946">
    <property type="entry name" value="KH_dom-like_a/b"/>
</dbReference>
<proteinExistence type="predicted"/>
<dbReference type="SUPFAM" id="SSF82784">
    <property type="entry name" value="OsmC-like"/>
    <property type="match status" value="1"/>
</dbReference>
<evidence type="ECO:0000313" key="1">
    <source>
        <dbReference type="EMBL" id="MET3576284.1"/>
    </source>
</evidence>
<dbReference type="InterPro" id="IPR003718">
    <property type="entry name" value="OsmC/Ohr_fam"/>
</dbReference>
<accession>A0ABV2GDA9</accession>
<dbReference type="RefSeq" id="WP_354198199.1">
    <property type="nucleotide sequence ID" value="NZ_JBEPLW010000019.1"/>
</dbReference>
<dbReference type="Gene3D" id="3.30.300.20">
    <property type="match status" value="1"/>
</dbReference>
<evidence type="ECO:0000313" key="2">
    <source>
        <dbReference type="Proteomes" id="UP001549099"/>
    </source>
</evidence>